<dbReference type="EMBL" id="CP016027">
    <property type="protein sequence ID" value="ANJ67261.1"/>
    <property type="molecule type" value="Genomic_DNA"/>
</dbReference>
<keyword evidence="3" id="KW-1185">Reference proteome</keyword>
<organism evidence="2 3">
    <name type="scientific">Halothiobacillus diazotrophicus</name>
    <dbReference type="NCBI Taxonomy" id="1860122"/>
    <lineage>
        <taxon>Bacteria</taxon>
        <taxon>Pseudomonadati</taxon>
        <taxon>Pseudomonadota</taxon>
        <taxon>Gammaproteobacteria</taxon>
        <taxon>Chromatiales</taxon>
        <taxon>Halothiobacillaceae</taxon>
        <taxon>Halothiobacillus</taxon>
    </lineage>
</organism>
<sequence>MQLHNTSKKFQRYLALTALCAGMAAAMPSAHAANWLMLQGTEPADNAPRAKVWGFIQPMYSKDFSDAFAGKYVPPKLIGPSLDSQSSFNILRARIGVRGTGFPLDSHINYFLLTEFGNNAITNGGKYGSYKPYLTDASITLNYIKGARVRLGLFKYPGAEEGLQGIAAFPYIGYTSVTNQMLLERFPTNGETNIAPQTVPNADMNAFSAPVGAFRDVGAQVFDAFDVGNWEHTYAVMLGNGHGVQMSDNNSSKDLYLYWSSAYLFDKSAKGPFRPSLKMFTWYQKGKRTDAYDNTKEQDRKRYGVGVSYLKKPFRVSAEYMWGQGMIFQGQQNPQRMFNNNKAAGGYIEGGYFIPNTKFELDLRYDTYKRNKGIMKGPTPEAKFNTWTAGVNYHFNKKTRFTLDYSIRKYSSVFTPVNNQLKDVKGLLALQVTAVF</sequence>
<dbReference type="RefSeq" id="WP_066099768.1">
    <property type="nucleotide sequence ID" value="NZ_CP016027.1"/>
</dbReference>
<dbReference type="Pfam" id="PF07396">
    <property type="entry name" value="Porin_O_P"/>
    <property type="match status" value="1"/>
</dbReference>
<dbReference type="STRING" id="1860122.A9404_07575"/>
<accession>A0A191ZH96</accession>
<keyword evidence="1" id="KW-0732">Signal</keyword>
<gene>
    <name evidence="2" type="ORF">A9404_07575</name>
</gene>
<evidence type="ECO:0000313" key="2">
    <source>
        <dbReference type="EMBL" id="ANJ67261.1"/>
    </source>
</evidence>
<dbReference type="InterPro" id="IPR023614">
    <property type="entry name" value="Porin_dom_sf"/>
</dbReference>
<name>A0A191ZH96_9GAMM</name>
<dbReference type="Proteomes" id="UP000078596">
    <property type="component" value="Chromosome"/>
</dbReference>
<feature type="signal peptide" evidence="1">
    <location>
        <begin position="1"/>
        <end position="32"/>
    </location>
</feature>
<dbReference type="KEGG" id="haz:A9404_07575"/>
<dbReference type="AlphaFoldDB" id="A0A191ZH96"/>
<feature type="chain" id="PRO_5008250392" evidence="1">
    <location>
        <begin position="33"/>
        <end position="436"/>
    </location>
</feature>
<dbReference type="OrthoDB" id="5291529at2"/>
<protein>
    <submittedName>
        <fullName evidence="2">Phosphate-selective porin O and P</fullName>
    </submittedName>
</protein>
<reference evidence="2 3" key="1">
    <citation type="submission" date="2016-06" db="EMBL/GenBank/DDBJ databases">
        <title>Insight into the functional genes involving in sulfur oxidation in Pearl River water.</title>
        <authorList>
            <person name="Luo J."/>
            <person name="Tan X."/>
            <person name="Lin W."/>
        </authorList>
    </citation>
    <scope>NUCLEOTIDE SEQUENCE [LARGE SCALE GENOMIC DNA]</scope>
    <source>
        <strain evidence="2 3">LS2</strain>
    </source>
</reference>
<evidence type="ECO:0000256" key="1">
    <source>
        <dbReference type="SAM" id="SignalP"/>
    </source>
</evidence>
<evidence type="ECO:0000313" key="3">
    <source>
        <dbReference type="Proteomes" id="UP000078596"/>
    </source>
</evidence>
<proteinExistence type="predicted"/>
<dbReference type="Gene3D" id="2.40.160.10">
    <property type="entry name" value="Porin"/>
    <property type="match status" value="1"/>
</dbReference>
<dbReference type="InterPro" id="IPR010870">
    <property type="entry name" value="Porin_O/P"/>
</dbReference>
<dbReference type="SUPFAM" id="SSF56935">
    <property type="entry name" value="Porins"/>
    <property type="match status" value="1"/>
</dbReference>